<feature type="transmembrane region" description="Helical" evidence="6">
    <location>
        <begin position="121"/>
        <end position="147"/>
    </location>
</feature>
<dbReference type="Proteomes" id="UP000749293">
    <property type="component" value="Unassembled WGS sequence"/>
</dbReference>
<evidence type="ECO:0000256" key="4">
    <source>
        <dbReference type="ARBA" id="ARBA00023136"/>
    </source>
</evidence>
<feature type="transmembrane region" description="Helical" evidence="6">
    <location>
        <begin position="86"/>
        <end position="109"/>
    </location>
</feature>
<evidence type="ECO:0000256" key="3">
    <source>
        <dbReference type="ARBA" id="ARBA00022989"/>
    </source>
</evidence>
<feature type="region of interest" description="Disordered" evidence="5">
    <location>
        <begin position="237"/>
        <end position="314"/>
    </location>
</feature>
<dbReference type="InterPro" id="IPR009571">
    <property type="entry name" value="SUR7/Rim9-like_fungi"/>
</dbReference>
<feature type="transmembrane region" description="Helical" evidence="6">
    <location>
        <begin position="153"/>
        <end position="175"/>
    </location>
</feature>
<evidence type="ECO:0000256" key="6">
    <source>
        <dbReference type="SAM" id="Phobius"/>
    </source>
</evidence>
<evidence type="ECO:0000256" key="1">
    <source>
        <dbReference type="ARBA" id="ARBA00004141"/>
    </source>
</evidence>
<dbReference type="AlphaFoldDB" id="A0A9P4YZH3"/>
<dbReference type="GO" id="GO:0032153">
    <property type="term" value="C:cell division site"/>
    <property type="evidence" value="ECO:0007669"/>
    <property type="project" value="TreeGrafter"/>
</dbReference>
<feature type="region of interest" description="Disordered" evidence="5">
    <location>
        <begin position="336"/>
        <end position="419"/>
    </location>
</feature>
<protein>
    <submittedName>
        <fullName evidence="8">SUR7/PalI family</fullName>
    </submittedName>
</protein>
<comment type="caution">
    <text evidence="8">The sequence shown here is derived from an EMBL/GenBank/DDBJ whole genome shotgun (WGS) entry which is preliminary data.</text>
</comment>
<dbReference type="GO" id="GO:0035838">
    <property type="term" value="C:growing cell tip"/>
    <property type="evidence" value="ECO:0007669"/>
    <property type="project" value="TreeGrafter"/>
</dbReference>
<evidence type="ECO:0000313" key="9">
    <source>
        <dbReference type="Proteomes" id="UP000749293"/>
    </source>
</evidence>
<feature type="region of interest" description="Disordered" evidence="5">
    <location>
        <begin position="494"/>
        <end position="746"/>
    </location>
</feature>
<keyword evidence="4 6" id="KW-0472">Membrane</keyword>
<feature type="signal peptide" evidence="7">
    <location>
        <begin position="1"/>
        <end position="23"/>
    </location>
</feature>
<feature type="compositionally biased region" description="Gly residues" evidence="5">
    <location>
        <begin position="344"/>
        <end position="383"/>
    </location>
</feature>
<dbReference type="PANTHER" id="PTHR28013:SF3">
    <property type="entry name" value="PROTEIN DCV1-RELATED"/>
    <property type="match status" value="1"/>
</dbReference>
<dbReference type="GO" id="GO:0005886">
    <property type="term" value="C:plasma membrane"/>
    <property type="evidence" value="ECO:0007669"/>
    <property type="project" value="InterPro"/>
</dbReference>
<keyword evidence="3 6" id="KW-1133">Transmembrane helix</keyword>
<accession>A0A9P4YZH3</accession>
<feature type="compositionally biased region" description="Basic and acidic residues" evidence="5">
    <location>
        <begin position="240"/>
        <end position="254"/>
    </location>
</feature>
<feature type="compositionally biased region" description="Polar residues" evidence="5">
    <location>
        <begin position="410"/>
        <end position="419"/>
    </location>
</feature>
<evidence type="ECO:0000313" key="8">
    <source>
        <dbReference type="EMBL" id="KAF4124627.1"/>
    </source>
</evidence>
<feature type="compositionally biased region" description="Gly residues" evidence="5">
    <location>
        <begin position="716"/>
        <end position="729"/>
    </location>
</feature>
<dbReference type="Pfam" id="PF06687">
    <property type="entry name" value="SUR7"/>
    <property type="match status" value="1"/>
</dbReference>
<feature type="chain" id="PRO_5040410663" evidence="7">
    <location>
        <begin position="24"/>
        <end position="746"/>
    </location>
</feature>
<dbReference type="EMBL" id="JAANYQ010000004">
    <property type="protein sequence ID" value="KAF4124627.1"/>
    <property type="molecule type" value="Genomic_DNA"/>
</dbReference>
<keyword evidence="9" id="KW-1185">Reference proteome</keyword>
<feature type="compositionally biased region" description="Polar residues" evidence="5">
    <location>
        <begin position="648"/>
        <end position="657"/>
    </location>
</feature>
<comment type="subcellular location">
    <subcellularLocation>
        <location evidence="1">Membrane</location>
        <topology evidence="1">Multi-pass membrane protein</topology>
    </subcellularLocation>
</comment>
<reference evidence="8" key="1">
    <citation type="submission" date="2020-03" db="EMBL/GenBank/DDBJ databases">
        <title>Site-based positive gene gene selection in Geosmithia morbida across the United States reveals a broad range of putative effectors and factors for local host and environmental adapation.</title>
        <authorList>
            <person name="Onufrak A."/>
            <person name="Murdoch R.W."/>
            <person name="Gazis R."/>
            <person name="Huff M."/>
            <person name="Staton M."/>
            <person name="Klingeman W."/>
            <person name="Hadziabdic D."/>
        </authorList>
    </citation>
    <scope>NUCLEOTIDE SEQUENCE</scope>
    <source>
        <strain evidence="8">1262</strain>
    </source>
</reference>
<organism evidence="8 9">
    <name type="scientific">Geosmithia morbida</name>
    <dbReference type="NCBI Taxonomy" id="1094350"/>
    <lineage>
        <taxon>Eukaryota</taxon>
        <taxon>Fungi</taxon>
        <taxon>Dikarya</taxon>
        <taxon>Ascomycota</taxon>
        <taxon>Pezizomycotina</taxon>
        <taxon>Sordariomycetes</taxon>
        <taxon>Hypocreomycetidae</taxon>
        <taxon>Hypocreales</taxon>
        <taxon>Bionectriaceae</taxon>
        <taxon>Geosmithia</taxon>
    </lineage>
</organism>
<dbReference type="GeneID" id="55971521"/>
<evidence type="ECO:0000256" key="2">
    <source>
        <dbReference type="ARBA" id="ARBA00022692"/>
    </source>
</evidence>
<dbReference type="PANTHER" id="PTHR28013">
    <property type="entry name" value="PROTEIN DCV1-RELATED"/>
    <property type="match status" value="1"/>
</dbReference>
<sequence length="746" mass="77506">MRLRPSTPLSVLLAVALGLLVLAVISTPVIKQIPLGEFNGYKFGVFGYCDADDKCSSIGIGYKDLGDTLSSNDDAFDLPTGVRETLSAVLILHPVAAGLVLVMLIMAISSHFHAPAHSSRFLLAFFIFTIITILVCLAAFLIDVLMFVPNIAWGSWIVLASTIMVILSAVVTCAMRRSLISRKNRRKLVVENDEMNGQTYYSNEAAKPVDPMAPAAIPLIGTVTNTSATGDNLPAFATFEDQKKDDQVSDERVPLTRKPSSTSGPQGSVSATDLSRTPPRADRYGNPINDAGAYGVARNPTRGPPLQNGYRGRGGPYGGGGYGGGGGGRGGYDTYAGGAPPMRGRGGYGPPGRGGGYPMRGRGGYGPPTRGGYGRSRGGYGGGPTPPPPGPGYYDSRRQPTADPYGPGSGSRQASADDYNSASNLVPAAAVGAGAGAGAVVGGALPQSFSNSSSNYEPYNPDARAPDLPRAESPPAMGDGVGVVAAGNLRDEVPPVAAANDGGPVEMDATPAPPKREYTPYNGALRESDSDVVGMVGLQQGRPLDRHNTYMSDGSRYSTDDQFHPARTGWTQQDRTASPLNVQQPTGNLVRSGSGNYYEDVDPRFQSSPNLDRQPPQQSQRPPQAVGYDEDVHALNNGARSPAESERSTFTSISQRGINPYWNGGGPGPSGLGPAQAPPPLNYGGGGGGIPPRRPVPAQQQRQDMLLDNPDFQLPGGAGASKPGTGGGRMPPAGTVPGSAYPGGGI</sequence>
<feature type="compositionally biased region" description="Polar residues" evidence="5">
    <location>
        <begin position="569"/>
        <end position="595"/>
    </location>
</feature>
<gene>
    <name evidence="8" type="ORF">GMORB2_5293</name>
</gene>
<feature type="region of interest" description="Disordered" evidence="5">
    <location>
        <begin position="439"/>
        <end position="482"/>
    </location>
</feature>
<proteinExistence type="predicted"/>
<keyword evidence="2 6" id="KW-0812">Transmembrane</keyword>
<evidence type="ECO:0000256" key="5">
    <source>
        <dbReference type="SAM" id="MobiDB-lite"/>
    </source>
</evidence>
<feature type="compositionally biased region" description="Low complexity" evidence="5">
    <location>
        <begin position="613"/>
        <end position="624"/>
    </location>
</feature>
<feature type="compositionally biased region" description="Polar residues" evidence="5">
    <location>
        <begin position="258"/>
        <end position="275"/>
    </location>
</feature>
<dbReference type="OrthoDB" id="2354757at2759"/>
<keyword evidence="7" id="KW-0732">Signal</keyword>
<feature type="compositionally biased region" description="Low complexity" evidence="5">
    <location>
        <begin position="442"/>
        <end position="455"/>
    </location>
</feature>
<name>A0A9P4YZH3_9HYPO</name>
<evidence type="ECO:0000256" key="7">
    <source>
        <dbReference type="SAM" id="SignalP"/>
    </source>
</evidence>
<dbReference type="InterPro" id="IPR051380">
    <property type="entry name" value="pH-response_reg_palI/RIM9"/>
</dbReference>
<dbReference type="RefSeq" id="XP_035323279.1">
    <property type="nucleotide sequence ID" value="XM_035467267.1"/>
</dbReference>